<feature type="transmembrane region" description="Helical" evidence="1">
    <location>
        <begin position="20"/>
        <end position="40"/>
    </location>
</feature>
<protein>
    <submittedName>
        <fullName evidence="2">Uncharacterized protein</fullName>
    </submittedName>
</protein>
<keyword evidence="1" id="KW-1133">Transmembrane helix</keyword>
<dbReference type="AlphaFoldDB" id="A0A0A9G0U4"/>
<name>A0A0A9G0U4_ARUDO</name>
<accession>A0A0A9G0U4</accession>
<dbReference type="EMBL" id="GBRH01183623">
    <property type="protein sequence ID" value="JAE14273.1"/>
    <property type="molecule type" value="Transcribed_RNA"/>
</dbReference>
<proteinExistence type="predicted"/>
<reference evidence="2" key="1">
    <citation type="submission" date="2014-09" db="EMBL/GenBank/DDBJ databases">
        <authorList>
            <person name="Magalhaes I.L.F."/>
            <person name="Oliveira U."/>
            <person name="Santos F.R."/>
            <person name="Vidigal T.H.D.A."/>
            <person name="Brescovit A.D."/>
            <person name="Santos A.J."/>
        </authorList>
    </citation>
    <scope>NUCLEOTIDE SEQUENCE</scope>
    <source>
        <tissue evidence="2">Shoot tissue taken approximately 20 cm above the soil surface</tissue>
    </source>
</reference>
<organism evidence="2">
    <name type="scientific">Arundo donax</name>
    <name type="common">Giant reed</name>
    <name type="synonym">Donax arundinaceus</name>
    <dbReference type="NCBI Taxonomy" id="35708"/>
    <lineage>
        <taxon>Eukaryota</taxon>
        <taxon>Viridiplantae</taxon>
        <taxon>Streptophyta</taxon>
        <taxon>Embryophyta</taxon>
        <taxon>Tracheophyta</taxon>
        <taxon>Spermatophyta</taxon>
        <taxon>Magnoliopsida</taxon>
        <taxon>Liliopsida</taxon>
        <taxon>Poales</taxon>
        <taxon>Poaceae</taxon>
        <taxon>PACMAD clade</taxon>
        <taxon>Arundinoideae</taxon>
        <taxon>Arundineae</taxon>
        <taxon>Arundo</taxon>
    </lineage>
</organism>
<sequence>MSSYLNGWATCFYMRHLLISIIWTLGLIPYSVCIIAIHLLKSSPVDAEYAGERNFC</sequence>
<reference evidence="2" key="2">
    <citation type="journal article" date="2015" name="Data Brief">
        <title>Shoot transcriptome of the giant reed, Arundo donax.</title>
        <authorList>
            <person name="Barrero R.A."/>
            <person name="Guerrero F.D."/>
            <person name="Moolhuijzen P."/>
            <person name="Goolsby J.A."/>
            <person name="Tidwell J."/>
            <person name="Bellgard S.E."/>
            <person name="Bellgard M.I."/>
        </authorList>
    </citation>
    <scope>NUCLEOTIDE SEQUENCE</scope>
    <source>
        <tissue evidence="2">Shoot tissue taken approximately 20 cm above the soil surface</tissue>
    </source>
</reference>
<keyword evidence="1" id="KW-0812">Transmembrane</keyword>
<evidence type="ECO:0000313" key="2">
    <source>
        <dbReference type="EMBL" id="JAE14273.1"/>
    </source>
</evidence>
<keyword evidence="1" id="KW-0472">Membrane</keyword>
<evidence type="ECO:0000256" key="1">
    <source>
        <dbReference type="SAM" id="Phobius"/>
    </source>
</evidence>